<dbReference type="InterPro" id="IPR044492">
    <property type="entry name" value="P_typ_ATPase_HD_dom"/>
</dbReference>
<feature type="compositionally biased region" description="Low complexity" evidence="16">
    <location>
        <begin position="418"/>
        <end position="442"/>
    </location>
</feature>
<feature type="region of interest" description="Disordered" evidence="16">
    <location>
        <begin position="386"/>
        <end position="452"/>
    </location>
</feature>
<dbReference type="SUPFAM" id="SSF81653">
    <property type="entry name" value="Calcium ATPase, transduction domain A"/>
    <property type="match status" value="1"/>
</dbReference>
<dbReference type="EC" id="7.2.2.3" evidence="12"/>
<keyword evidence="9" id="KW-0406">Ion transport</keyword>
<organism evidence="19">
    <name type="scientific">Chromera velia CCMP2878</name>
    <dbReference type="NCBI Taxonomy" id="1169474"/>
    <lineage>
        <taxon>Eukaryota</taxon>
        <taxon>Sar</taxon>
        <taxon>Alveolata</taxon>
        <taxon>Colpodellida</taxon>
        <taxon>Chromeraceae</taxon>
        <taxon>Chromera</taxon>
    </lineage>
</organism>
<proteinExistence type="inferred from homology"/>
<evidence type="ECO:0000259" key="18">
    <source>
        <dbReference type="SMART" id="SM00831"/>
    </source>
</evidence>
<feature type="transmembrane region" description="Helical" evidence="17">
    <location>
        <begin position="86"/>
        <end position="107"/>
    </location>
</feature>
<dbReference type="GO" id="GO:1990573">
    <property type="term" value="P:potassium ion import across plasma membrane"/>
    <property type="evidence" value="ECO:0007669"/>
    <property type="project" value="TreeGrafter"/>
</dbReference>
<feature type="transmembrane region" description="Helical" evidence="17">
    <location>
        <begin position="307"/>
        <end position="332"/>
    </location>
</feature>
<evidence type="ECO:0000256" key="17">
    <source>
        <dbReference type="SAM" id="Phobius"/>
    </source>
</evidence>
<dbReference type="GO" id="GO:1902600">
    <property type="term" value="P:proton transmembrane transport"/>
    <property type="evidence" value="ECO:0007669"/>
    <property type="project" value="TreeGrafter"/>
</dbReference>
<evidence type="ECO:0000256" key="3">
    <source>
        <dbReference type="ARBA" id="ARBA00022692"/>
    </source>
</evidence>
<accession>A0A0G4GP24</accession>
<keyword evidence="2" id="KW-1003">Cell membrane</keyword>
<dbReference type="Pfam" id="PF00689">
    <property type="entry name" value="Cation_ATPase_C"/>
    <property type="match status" value="1"/>
</dbReference>
<evidence type="ECO:0000256" key="12">
    <source>
        <dbReference type="ARBA" id="ARBA00035029"/>
    </source>
</evidence>
<dbReference type="InterPro" id="IPR008250">
    <property type="entry name" value="ATPase_P-typ_transduc_dom_A_sf"/>
</dbReference>
<dbReference type="FunFam" id="3.40.50.1000:FF:000083">
    <property type="entry name" value="Sodium/potassium-transporting ATPase subunit alpha"/>
    <property type="match status" value="1"/>
</dbReference>
<evidence type="ECO:0000256" key="10">
    <source>
        <dbReference type="ARBA" id="ARBA00023136"/>
    </source>
</evidence>
<dbReference type="InterPro" id="IPR050510">
    <property type="entry name" value="Cation_transp_ATPase_P-type"/>
</dbReference>
<dbReference type="GO" id="GO:0005524">
    <property type="term" value="F:ATP binding"/>
    <property type="evidence" value="ECO:0007669"/>
    <property type="project" value="UniProtKB-KW"/>
</dbReference>
<comment type="subcellular location">
    <subcellularLocation>
        <location evidence="1">Cell membrane</location>
        <topology evidence="1">Multi-pass membrane protein</topology>
    </subcellularLocation>
</comment>
<dbReference type="SUPFAM" id="SSF56784">
    <property type="entry name" value="HAD-like"/>
    <property type="match status" value="1"/>
</dbReference>
<evidence type="ECO:0000256" key="9">
    <source>
        <dbReference type="ARBA" id="ARBA00023065"/>
    </source>
</evidence>
<dbReference type="PANTHER" id="PTHR43294:SF21">
    <property type="entry name" value="CATION TRANSPORTING ATPASE"/>
    <property type="match status" value="1"/>
</dbReference>
<dbReference type="EMBL" id="CDMZ01001404">
    <property type="protein sequence ID" value="CEM32061.1"/>
    <property type="molecule type" value="Genomic_DNA"/>
</dbReference>
<evidence type="ECO:0000256" key="14">
    <source>
        <dbReference type="ARBA" id="ARBA00049499"/>
    </source>
</evidence>
<dbReference type="SUPFAM" id="SSF81665">
    <property type="entry name" value="Calcium ATPase, transmembrane domain M"/>
    <property type="match status" value="1"/>
</dbReference>
<evidence type="ECO:0000256" key="4">
    <source>
        <dbReference type="ARBA" id="ARBA00022741"/>
    </source>
</evidence>
<keyword evidence="6" id="KW-1278">Translocase</keyword>
<keyword evidence="8" id="KW-0915">Sodium</keyword>
<evidence type="ECO:0000256" key="5">
    <source>
        <dbReference type="ARBA" id="ARBA00022840"/>
    </source>
</evidence>
<dbReference type="Gene3D" id="3.40.1110.10">
    <property type="entry name" value="Calcium-transporting ATPase, cytoplasmic domain N"/>
    <property type="match status" value="1"/>
</dbReference>
<dbReference type="InterPro" id="IPR018303">
    <property type="entry name" value="ATPase_P-typ_P_site"/>
</dbReference>
<keyword evidence="4" id="KW-0547">Nucleotide-binding</keyword>
<dbReference type="Gene3D" id="2.70.150.10">
    <property type="entry name" value="Calcium-transporting ATPase, cytoplasmic transduction domain A"/>
    <property type="match status" value="1"/>
</dbReference>
<feature type="compositionally biased region" description="Polar residues" evidence="16">
    <location>
        <begin position="400"/>
        <end position="412"/>
    </location>
</feature>
<evidence type="ECO:0000256" key="1">
    <source>
        <dbReference type="ARBA" id="ARBA00004651"/>
    </source>
</evidence>
<dbReference type="GO" id="GO:0016887">
    <property type="term" value="F:ATP hydrolysis activity"/>
    <property type="evidence" value="ECO:0007669"/>
    <property type="project" value="InterPro"/>
</dbReference>
<dbReference type="PROSITE" id="PS00154">
    <property type="entry name" value="ATPASE_E1_E2"/>
    <property type="match status" value="1"/>
</dbReference>
<dbReference type="PRINTS" id="PR00121">
    <property type="entry name" value="NAKATPASE"/>
</dbReference>
<dbReference type="SFLD" id="SFLDS00003">
    <property type="entry name" value="Haloacid_Dehalogenase"/>
    <property type="match status" value="1"/>
</dbReference>
<evidence type="ECO:0000256" key="16">
    <source>
        <dbReference type="SAM" id="MobiDB-lite"/>
    </source>
</evidence>
<dbReference type="Pfam" id="PF00690">
    <property type="entry name" value="Cation_ATPase_N"/>
    <property type="match status" value="1"/>
</dbReference>
<keyword evidence="11" id="KW-0813">Transport</keyword>
<dbReference type="SFLD" id="SFLDF00027">
    <property type="entry name" value="p-type_atpase"/>
    <property type="match status" value="1"/>
</dbReference>
<gene>
    <name evidence="19" type="ORF">Cvel_22753</name>
</gene>
<protein>
    <recommendedName>
        <fullName evidence="15">P-type sodium-transporting ATPase4</fullName>
        <ecNumber evidence="12">7.2.2.3</ecNumber>
    </recommendedName>
</protein>
<dbReference type="NCBIfam" id="TIGR01494">
    <property type="entry name" value="ATPase_P-type"/>
    <property type="match status" value="2"/>
</dbReference>
<reference evidence="19" key="1">
    <citation type="submission" date="2014-11" db="EMBL/GenBank/DDBJ databases">
        <authorList>
            <person name="Otto D Thomas"/>
            <person name="Naeem Raeece"/>
        </authorList>
    </citation>
    <scope>NUCLEOTIDE SEQUENCE</scope>
</reference>
<dbReference type="SUPFAM" id="SSF81660">
    <property type="entry name" value="Metal cation-transporting ATPase, ATP-binding domain N"/>
    <property type="match status" value="1"/>
</dbReference>
<feature type="transmembrane region" description="Helical" evidence="17">
    <location>
        <begin position="891"/>
        <end position="920"/>
    </location>
</feature>
<dbReference type="SMART" id="SM00831">
    <property type="entry name" value="Cation_ATPase_N"/>
    <property type="match status" value="1"/>
</dbReference>
<dbReference type="FunFam" id="3.40.50.1000:FF:000001">
    <property type="entry name" value="Phospholipid-transporting ATPase IC"/>
    <property type="match status" value="1"/>
</dbReference>
<dbReference type="SFLD" id="SFLDG00002">
    <property type="entry name" value="C1.7:_P-type_atpase_like"/>
    <property type="match status" value="1"/>
</dbReference>
<dbReference type="FunFam" id="1.20.1110.10:FF:000095">
    <property type="entry name" value="Sodium/potassium-transporting ATPase subunit alpha-1"/>
    <property type="match status" value="1"/>
</dbReference>
<dbReference type="GO" id="GO:0005391">
    <property type="term" value="F:P-type sodium:potassium-exchanging transporter activity"/>
    <property type="evidence" value="ECO:0007669"/>
    <property type="project" value="TreeGrafter"/>
</dbReference>
<dbReference type="InterPro" id="IPR001757">
    <property type="entry name" value="P_typ_ATPase"/>
</dbReference>
<evidence type="ECO:0000256" key="6">
    <source>
        <dbReference type="ARBA" id="ARBA00022967"/>
    </source>
</evidence>
<feature type="transmembrane region" description="Helical" evidence="17">
    <location>
        <begin position="113"/>
        <end position="134"/>
    </location>
</feature>
<evidence type="ECO:0000256" key="13">
    <source>
        <dbReference type="ARBA" id="ARBA00038148"/>
    </source>
</evidence>
<dbReference type="Pfam" id="PF13246">
    <property type="entry name" value="Cation_ATPase"/>
    <property type="match status" value="1"/>
</dbReference>
<keyword evidence="5" id="KW-0067">ATP-binding</keyword>
<dbReference type="InterPro" id="IPR023299">
    <property type="entry name" value="ATPase_P-typ_cyto_dom_N"/>
</dbReference>
<keyword evidence="3 17" id="KW-0812">Transmembrane</keyword>
<dbReference type="Gene3D" id="1.20.1110.10">
    <property type="entry name" value="Calcium-transporting ATPase, transmembrane domain"/>
    <property type="match status" value="3"/>
</dbReference>
<dbReference type="InterPro" id="IPR059000">
    <property type="entry name" value="ATPase_P-type_domA"/>
</dbReference>
<evidence type="ECO:0000256" key="2">
    <source>
        <dbReference type="ARBA" id="ARBA00022475"/>
    </source>
</evidence>
<dbReference type="InterPro" id="IPR004014">
    <property type="entry name" value="ATPase_P-typ_cation-transptr_N"/>
</dbReference>
<dbReference type="AlphaFoldDB" id="A0A0G4GP24"/>
<dbReference type="GO" id="GO:0036376">
    <property type="term" value="P:sodium ion export across plasma membrane"/>
    <property type="evidence" value="ECO:0007669"/>
    <property type="project" value="TreeGrafter"/>
</dbReference>
<dbReference type="InterPro" id="IPR023298">
    <property type="entry name" value="ATPase_P-typ_TM_dom_sf"/>
</dbReference>
<keyword evidence="11" id="KW-0739">Sodium transport</keyword>
<keyword evidence="7 17" id="KW-1133">Transmembrane helix</keyword>
<evidence type="ECO:0000256" key="7">
    <source>
        <dbReference type="ARBA" id="ARBA00022989"/>
    </source>
</evidence>
<comment type="similarity">
    <text evidence="13">Belongs to the cation transport ATPase (P-type) (TC 3.A.3) family.</text>
</comment>
<dbReference type="PhylomeDB" id="A0A0G4GP24"/>
<dbReference type="Pfam" id="PF00122">
    <property type="entry name" value="E1-E2_ATPase"/>
    <property type="match status" value="1"/>
</dbReference>
<comment type="catalytic activity">
    <reaction evidence="14">
        <text>Na(+)(in) + ATP + H2O = Na(+)(out) + ADP + phosphate + H(+)</text>
        <dbReference type="Rhea" id="RHEA:14633"/>
        <dbReference type="ChEBI" id="CHEBI:15377"/>
        <dbReference type="ChEBI" id="CHEBI:15378"/>
        <dbReference type="ChEBI" id="CHEBI:29101"/>
        <dbReference type="ChEBI" id="CHEBI:30616"/>
        <dbReference type="ChEBI" id="CHEBI:43474"/>
        <dbReference type="ChEBI" id="CHEBI:456216"/>
        <dbReference type="EC" id="7.2.2.3"/>
    </reaction>
    <physiologicalReaction direction="left-to-right" evidence="14">
        <dbReference type="Rhea" id="RHEA:14634"/>
    </physiologicalReaction>
</comment>
<dbReference type="VEuPathDB" id="CryptoDB:Cvel_22753"/>
<evidence type="ECO:0000256" key="15">
    <source>
        <dbReference type="ARBA" id="ARBA00067200"/>
    </source>
</evidence>
<evidence type="ECO:0000256" key="11">
    <source>
        <dbReference type="ARBA" id="ARBA00023201"/>
    </source>
</evidence>
<feature type="transmembrane region" description="Helical" evidence="17">
    <location>
        <begin position="280"/>
        <end position="301"/>
    </location>
</feature>
<feature type="domain" description="Cation-transporting P-type ATPase N-terminal" evidence="18">
    <location>
        <begin position="32"/>
        <end position="106"/>
    </location>
</feature>
<sequence>MALKTGGSTSSSSAPPCKKEHLAQRVHAAAITEHSWPVEEVEKSAETSCIHGLSSKVAEERLAKDGPNMLTPPKEVPWWVHFAKHLLGGFSLLLWGGAFLCFFVFYIDTTRIPEFWLGVVLAVVVLVTGVFSWYQDSKADAVLRGFLKLTPQMASVIRDGEMERDVEATKLVRGDIVVLRGGKKVPADVLIIECQGLKVDNSSLTGEALPQRRSVEKTHDLPHETQNLAFFGTQCTEGKAKGIVIRCGDDTLMGQIATATAEGEKPETQMQIELHHFIKIITIIAGFIGVVFFVIALAIGYDPVVAVIFMIGIIVANVPEGLLVTVTVALTITAKNMAAKNVLVKNVETIETLGAVTVICSDKTGTLTQNRMTVRHAIYSHESAVGKISPMDHPGDGTPERQSTNNSATTNGPFLGRSASPGEEAPAPAQATPTISISASGPGASGGGGRRESLLASSLDMSRPALHAVHYGTKFRSPQDTTLEFGLLLRCAALCNHARFVEKKGPLMQRPTNGDASESALLKFSTSHMNVDLARKQNPEVCCVPFNSSKKFMVTIHCQPEGSHLLLMKGAPERIISRCNRLVNGTPCDEDQRRELQAAQMELAANGERVLAFAQLELPVQNFPKGFKFDVEEENFPLEGLQFIGMLSMEDPPREEVPKAVAECQSAGIQVVMVTGDHPLTAKSIATQVGIIDFEAVVTNLETSNPDATAVVVTGPEIDDLTDDQWDFILSRKQIVFARTLPQQKQRIVAEFQNRDHVVAVTGDGVNDSPALKKADVGIAMGVTGSEVAKDAADMILMDDNFASIVKGVEEGRLIFDNLKKSIVYTLESNIPEIIPFLANIMLRIPLALTTIMILAIDLGTDMLPAIAFAYETAELNIMKRKPRDRTRDRLVTLQLIGVSYLQIGMIQAFAAYTAFFWVLNDFGFQTSNLMTQQQGVTWDNPDSDPENLNTCYRFIEGGVADGGIERCAGFEYRNLALRTAQSAHFVATIVCQVAGGIIHKTRFLSQLQHNWKNAPLNVGFAEELLLCCALLYIPGMNDVFGFEPMLLEYWWPGWPFFVLTVVYDEWRKWWCRKFPKSLVYRLGFF</sequence>
<dbReference type="InterPro" id="IPR006068">
    <property type="entry name" value="ATPase_P-typ_cation-transptr_C"/>
</dbReference>
<evidence type="ECO:0000313" key="19">
    <source>
        <dbReference type="EMBL" id="CEM32061.1"/>
    </source>
</evidence>
<name>A0A0G4GP24_9ALVE</name>
<keyword evidence="10 17" id="KW-0472">Membrane</keyword>
<dbReference type="PRINTS" id="PR00119">
    <property type="entry name" value="CATATPASE"/>
</dbReference>
<dbReference type="InterPro" id="IPR036412">
    <property type="entry name" value="HAD-like_sf"/>
</dbReference>
<dbReference type="GO" id="GO:0030007">
    <property type="term" value="P:intracellular potassium ion homeostasis"/>
    <property type="evidence" value="ECO:0007669"/>
    <property type="project" value="TreeGrafter"/>
</dbReference>
<dbReference type="GO" id="GO:0005886">
    <property type="term" value="C:plasma membrane"/>
    <property type="evidence" value="ECO:0007669"/>
    <property type="project" value="UniProtKB-SubCell"/>
</dbReference>
<evidence type="ECO:0000256" key="8">
    <source>
        <dbReference type="ARBA" id="ARBA00023053"/>
    </source>
</evidence>
<dbReference type="GO" id="GO:0006883">
    <property type="term" value="P:intracellular sodium ion homeostasis"/>
    <property type="evidence" value="ECO:0007669"/>
    <property type="project" value="TreeGrafter"/>
</dbReference>
<dbReference type="PANTHER" id="PTHR43294">
    <property type="entry name" value="SODIUM/POTASSIUM-TRANSPORTING ATPASE SUBUNIT ALPHA"/>
    <property type="match status" value="1"/>
</dbReference>